<dbReference type="Gene3D" id="3.60.15.10">
    <property type="entry name" value="Ribonuclease Z/Hydroxyacylglutathione hydrolase-like"/>
    <property type="match status" value="1"/>
</dbReference>
<dbReference type="EMBL" id="CP067134">
    <property type="protein sequence ID" value="WCR11604.1"/>
    <property type="molecule type" value="Genomic_DNA"/>
</dbReference>
<accession>A0ABY7SXG8</accession>
<dbReference type="InterPro" id="IPR001279">
    <property type="entry name" value="Metallo-B-lactamas"/>
</dbReference>
<dbReference type="Proteomes" id="UP001218412">
    <property type="component" value="Chromosome"/>
</dbReference>
<dbReference type="CDD" id="cd16279">
    <property type="entry name" value="metallo-hydrolase-like_MBL-fold"/>
    <property type="match status" value="1"/>
</dbReference>
<gene>
    <name evidence="2" type="ORF">JHW45_04230</name>
</gene>
<protein>
    <submittedName>
        <fullName evidence="2">MBL fold metallo-hydrolase</fullName>
    </submittedName>
</protein>
<keyword evidence="3" id="KW-1185">Reference proteome</keyword>
<dbReference type="SUPFAM" id="SSF56281">
    <property type="entry name" value="Metallo-hydrolase/oxidoreductase"/>
    <property type="match status" value="1"/>
</dbReference>
<name>A0ABY7SXG8_9RHOB</name>
<reference evidence="2 3" key="1">
    <citation type="submission" date="2021-01" db="EMBL/GenBank/DDBJ databases">
        <title>Biogeographic distribution of Paracoccus.</title>
        <authorList>
            <person name="Hollensteiner J."/>
            <person name="Leineberger J."/>
            <person name="Brinkhoff T."/>
            <person name="Daniel R."/>
        </authorList>
    </citation>
    <scope>NUCLEOTIDE SEQUENCE [LARGE SCALE GENOMIC DNA]</scope>
    <source>
        <strain evidence="2 3">LMG25392</strain>
    </source>
</reference>
<feature type="domain" description="Metallo-beta-lactamase" evidence="1">
    <location>
        <begin position="50"/>
        <end position="231"/>
    </location>
</feature>
<dbReference type="RefSeq" id="WP_272859715.1">
    <property type="nucleotide sequence ID" value="NZ_CP067134.1"/>
</dbReference>
<sequence length="274" mass="29521">MIRATILGCGSSGGVPRLGNRWGACDPANPRNRRRRCSLLVERDGAGGTTQVLIDTGPDMVPQLLDAGVATLDAVIYSHHHADHVHGIDDIRQLVHNSRRKMPVWADEPTSQALLDRFGYIFSTPAGSYYLPIAELNRLTGPVAIDGPGGAISFQPFRVQHGEITALGFRIGGLVYLPDVSQIPDTAWPLIEGAEIFVCDALRPDPHPSHAHLAQALAWLARAGTPRGVLTNMHIDMDYDQVMARTPDHIVPAHDGMILNVSADAASPFAADAM</sequence>
<dbReference type="Pfam" id="PF12706">
    <property type="entry name" value="Lactamase_B_2"/>
    <property type="match status" value="1"/>
</dbReference>
<evidence type="ECO:0000313" key="3">
    <source>
        <dbReference type="Proteomes" id="UP001218412"/>
    </source>
</evidence>
<dbReference type="PANTHER" id="PTHR42663">
    <property type="entry name" value="HYDROLASE C777.06C-RELATED-RELATED"/>
    <property type="match status" value="1"/>
</dbReference>
<evidence type="ECO:0000259" key="1">
    <source>
        <dbReference type="Pfam" id="PF12706"/>
    </source>
</evidence>
<organism evidence="2 3">
    <name type="scientific">Paracoccus stylophorae</name>
    <dbReference type="NCBI Taxonomy" id="659350"/>
    <lineage>
        <taxon>Bacteria</taxon>
        <taxon>Pseudomonadati</taxon>
        <taxon>Pseudomonadota</taxon>
        <taxon>Alphaproteobacteria</taxon>
        <taxon>Rhodobacterales</taxon>
        <taxon>Paracoccaceae</taxon>
        <taxon>Paracoccus</taxon>
    </lineage>
</organism>
<dbReference type="InterPro" id="IPR036866">
    <property type="entry name" value="RibonucZ/Hydroxyglut_hydro"/>
</dbReference>
<proteinExistence type="predicted"/>
<dbReference type="PANTHER" id="PTHR42663:SF6">
    <property type="entry name" value="HYDROLASE C777.06C-RELATED"/>
    <property type="match status" value="1"/>
</dbReference>
<evidence type="ECO:0000313" key="2">
    <source>
        <dbReference type="EMBL" id="WCR11604.1"/>
    </source>
</evidence>